<organism evidence="3 4">
    <name type="scientific">Kribbella albertanoniae</name>
    <dbReference type="NCBI Taxonomy" id="1266829"/>
    <lineage>
        <taxon>Bacteria</taxon>
        <taxon>Bacillati</taxon>
        <taxon>Actinomycetota</taxon>
        <taxon>Actinomycetes</taxon>
        <taxon>Propionibacteriales</taxon>
        <taxon>Kribbellaceae</taxon>
        <taxon>Kribbella</taxon>
    </lineage>
</organism>
<dbReference type="Proteomes" id="UP000295075">
    <property type="component" value="Unassembled WGS sequence"/>
</dbReference>
<feature type="domain" description="Nudix hydrolase" evidence="2">
    <location>
        <begin position="6"/>
        <end position="57"/>
    </location>
</feature>
<comment type="caution">
    <text evidence="3">The sequence shown here is derived from an EMBL/GenBank/DDBJ whole genome shotgun (WGS) entry which is preliminary data.</text>
</comment>
<accession>A0A4R4QET4</accession>
<dbReference type="GO" id="GO:0016787">
    <property type="term" value="F:hydrolase activity"/>
    <property type="evidence" value="ECO:0007669"/>
    <property type="project" value="UniProtKB-KW"/>
</dbReference>
<protein>
    <submittedName>
        <fullName evidence="3">NUDIX domain-containing protein</fullName>
    </submittedName>
</protein>
<dbReference type="InterPro" id="IPR000086">
    <property type="entry name" value="NUDIX_hydrolase_dom"/>
</dbReference>
<reference evidence="3 4" key="1">
    <citation type="submission" date="2019-03" db="EMBL/GenBank/DDBJ databases">
        <title>Draft genome sequences of novel Actinobacteria.</title>
        <authorList>
            <person name="Sahin N."/>
            <person name="Ay H."/>
            <person name="Saygin H."/>
        </authorList>
    </citation>
    <scope>NUCLEOTIDE SEQUENCE [LARGE SCALE GENOMIC DNA]</scope>
    <source>
        <strain evidence="3 4">JCM 30547</strain>
    </source>
</reference>
<dbReference type="PROSITE" id="PS00893">
    <property type="entry name" value="NUDIX_BOX"/>
    <property type="match status" value="1"/>
</dbReference>
<proteinExistence type="predicted"/>
<dbReference type="AlphaFoldDB" id="A0A4R4QET4"/>
<dbReference type="Pfam" id="PF00293">
    <property type="entry name" value="NUDIX"/>
    <property type="match status" value="1"/>
</dbReference>
<dbReference type="SUPFAM" id="SSF55811">
    <property type="entry name" value="Nudix"/>
    <property type="match status" value="1"/>
</dbReference>
<dbReference type="Gene3D" id="3.90.79.10">
    <property type="entry name" value="Nucleoside Triphosphate Pyrophosphohydrolase"/>
    <property type="match status" value="1"/>
</dbReference>
<evidence type="ECO:0000313" key="4">
    <source>
        <dbReference type="Proteomes" id="UP000295075"/>
    </source>
</evidence>
<sequence length="111" mass="12760">MWAFGLLRRSDDEAWQGIAGRGEYGEKPFEAAMRETEEEAGWRASQVTLFDLDTFDCVRADCLGARTQWPAELYVVPQYYFAIDAGRRIVKSKVGRTYQIQRTKPAAFQSR</sequence>
<evidence type="ECO:0000256" key="1">
    <source>
        <dbReference type="ARBA" id="ARBA00022801"/>
    </source>
</evidence>
<dbReference type="InterPro" id="IPR020084">
    <property type="entry name" value="NUDIX_hydrolase_CS"/>
</dbReference>
<name>A0A4R4QET4_9ACTN</name>
<dbReference type="EMBL" id="SMKA01000010">
    <property type="protein sequence ID" value="TDC34004.1"/>
    <property type="molecule type" value="Genomic_DNA"/>
</dbReference>
<keyword evidence="4" id="KW-1185">Reference proteome</keyword>
<dbReference type="OrthoDB" id="9814308at2"/>
<keyword evidence="1" id="KW-0378">Hydrolase</keyword>
<evidence type="ECO:0000313" key="3">
    <source>
        <dbReference type="EMBL" id="TDC34004.1"/>
    </source>
</evidence>
<gene>
    <name evidence="3" type="ORF">E1261_04665</name>
</gene>
<dbReference type="InterPro" id="IPR015797">
    <property type="entry name" value="NUDIX_hydrolase-like_dom_sf"/>
</dbReference>
<evidence type="ECO:0000259" key="2">
    <source>
        <dbReference type="Pfam" id="PF00293"/>
    </source>
</evidence>